<evidence type="ECO:0000256" key="4">
    <source>
        <dbReference type="ARBA" id="ARBA00022833"/>
    </source>
</evidence>
<gene>
    <name evidence="11 12 13" type="primary">LOC108740812</name>
</gene>
<feature type="compositionally biased region" description="Low complexity" evidence="8">
    <location>
        <begin position="695"/>
        <end position="705"/>
    </location>
</feature>
<dbReference type="PANTHER" id="PTHR24388">
    <property type="entry name" value="ZINC FINGER PROTEIN"/>
    <property type="match status" value="1"/>
</dbReference>
<comment type="similarity">
    <text evidence="6">Belongs to the snail C2H2-type zinc-finger protein family.</text>
</comment>
<evidence type="ECO:0000256" key="8">
    <source>
        <dbReference type="SAM" id="MobiDB-lite"/>
    </source>
</evidence>
<sequence>MPRSRRAASKEALKNLQLLSSSAYADDEDDPDTYTVPSDDDVIPVEEMPPKKKYRLSYRKSSADRDVIVLKTVRYGEETLQLDAWPEELTSAQLELHNRTQKEINDMSMHLDQITKQLGAEVIYQGEQTTVFQLGSNPPGLVYPAKAGSQNVVLQSTKGNNPNSYQLVMDARLGLVVGTIVPTTNVPTSQVQAAPQTQKSTISSPTSTRQTRSRRGKLAAPPPSPVVQKTTPPKSTTVQKQGSTKQSQQQSPVVMQTRPAETTAVGGLSAGGGFGRSSATSGVVDLTSDDGRPAADSREISFNKLQGKTFPSLVVVARPHLRVKETGNADRSKLDAKVKTVLMHVHTKFTEWLIQQGLVRSEQSCSVHPNSKLKLGMYSDVSKFPYSGGYVWISECCPQRFVSVFSGSLFEGSPHPPSVILKLIYHWACQTNVQNVVQWVKVDNLYVKGMYTCLRAVCTVALHTHLVPLGGPGKRVEVGVISLGTTSQDGQQRQVKVEVLGLLEPEQKLIRLWSVEPLAEGDRNYKKRFSKILAPLVQWVHPESVIVTDLTVDKSTLHQMGFAHVQQSTSSDLGASNHAIMEYLRRIVPRMFQNTLSLLSRQIIQQFLDELVWREWFGPTPSQAFDSLVMHLSEQTRADTGQALIIRLNKVAVNPFKNWSIVNTLVSSAPAKTVEPAPTPISTAKRSRQRGRQQPTSPAPTTATVTPVVPKLITSAVTSPSVITNASEPNKPPRTLSPDVPEQLVPLENYYYGTMNGNNSEAKGTWLVKCSMCRSYFGNNLKLMSHLFSHAHSVVGNVQQCRYCLSSVATQEGLTKHILTSHPYETKFGEGYVCLICEQRFANSFALGKHMSKEHVPAELPYQCGTCGFRSSCHRTAIDHFYSYHENGSTIQCPFCLKSTTVWSGGRVLPQNLNYFMQHLQKHQKKALAKKCNKCALWFIQKETLKDHQLKMHSSLRRKPGLVPVTSSRNALMVPKSKQDRHAWEQDVELNLSNLTVNAPNVLRCNECKNFVTARQHYKTAETCSGCEYTTCCQFAVKLHKDICKDLKSSLPVHSLPFTMYCICGYKSDEGNMLAKHLAECERKSAYPSEEAAKTAAVTHSMLDVLGLMRRPEERSSLKVDSKSTAEVIDLDDDDSLENSKSVLRKRKVSKEEEEEEETKESINENDSTKNEEENNEVANDQPMEVDSENTSQRKETGNDSEEMSKQEDKIDKDSEEALAENTKDIRNESTENLVEEKISEEVDETVESELTKNSSKTSIDEKPMDVDEEKNSHDKEETGEALMETVEANAKSDEKNTDEEEDKTSKPDNSEESGETEQDQGEGEQTITSSNQEIDNDPKVAENDQ</sequence>
<feature type="compositionally biased region" description="Basic and acidic residues" evidence="8">
    <location>
        <begin position="1259"/>
        <end position="1279"/>
    </location>
</feature>
<evidence type="ECO:0000256" key="2">
    <source>
        <dbReference type="ARBA" id="ARBA00022737"/>
    </source>
</evidence>
<dbReference type="OrthoDB" id="10032537at2759"/>
<dbReference type="Proteomes" id="UP000192223">
    <property type="component" value="Unplaced"/>
</dbReference>
<dbReference type="RefSeq" id="XP_025832718.1">
    <property type="nucleotide sequence ID" value="XM_025976933.1"/>
</dbReference>
<dbReference type="Gene3D" id="3.30.160.60">
    <property type="entry name" value="Classic Zinc Finger"/>
    <property type="match status" value="1"/>
</dbReference>
<dbReference type="GO" id="GO:0000978">
    <property type="term" value="F:RNA polymerase II cis-regulatory region sequence-specific DNA binding"/>
    <property type="evidence" value="ECO:0007669"/>
    <property type="project" value="TreeGrafter"/>
</dbReference>
<proteinExistence type="inferred from homology"/>
<protein>
    <submittedName>
        <fullName evidence="11 12">Uncharacterized protein LOC108740812 isoform X1</fullName>
    </submittedName>
    <submittedName>
        <fullName evidence="13">Uncharacterized protein LOC108740812 isoform X2</fullName>
    </submittedName>
</protein>
<feature type="compositionally biased region" description="Basic and acidic residues" evidence="8">
    <location>
        <begin position="1222"/>
        <end position="1241"/>
    </location>
</feature>
<dbReference type="InterPro" id="IPR057618">
    <property type="entry name" value="Znf_POGZ/Z280C-D-like"/>
</dbReference>
<feature type="region of interest" description="Disordered" evidence="8">
    <location>
        <begin position="188"/>
        <end position="295"/>
    </location>
</feature>
<feature type="compositionally biased region" description="Basic and acidic residues" evidence="8">
    <location>
        <begin position="1192"/>
        <end position="1213"/>
    </location>
</feature>
<keyword evidence="10" id="KW-1185">Reference proteome</keyword>
<feature type="region of interest" description="Disordered" evidence="8">
    <location>
        <begin position="672"/>
        <end position="705"/>
    </location>
</feature>
<feature type="compositionally biased region" description="Basic and acidic residues" evidence="8">
    <location>
        <begin position="1160"/>
        <end position="1173"/>
    </location>
</feature>
<dbReference type="PANTHER" id="PTHR24388:SF90">
    <property type="entry name" value="C2H2-TYPE DOMAIN-CONTAINING PROTEIN"/>
    <property type="match status" value="1"/>
</dbReference>
<dbReference type="GO" id="GO:0008270">
    <property type="term" value="F:zinc ion binding"/>
    <property type="evidence" value="ECO:0007669"/>
    <property type="project" value="UniProtKB-KW"/>
</dbReference>
<dbReference type="RefSeq" id="XP_025832717.1">
    <property type="nucleotide sequence ID" value="XM_025976932.1"/>
</dbReference>
<evidence type="ECO:0000256" key="5">
    <source>
        <dbReference type="ARBA" id="ARBA00023242"/>
    </source>
</evidence>
<keyword evidence="1" id="KW-0479">Metal-binding</keyword>
<keyword evidence="2" id="KW-0677">Repeat</keyword>
<feature type="compositionally biased region" description="Acidic residues" evidence="8">
    <location>
        <begin position="25"/>
        <end position="43"/>
    </location>
</feature>
<feature type="compositionally biased region" description="Low complexity" evidence="8">
    <location>
        <begin position="234"/>
        <end position="251"/>
    </location>
</feature>
<dbReference type="InterPro" id="IPR013087">
    <property type="entry name" value="Znf_C2H2_type"/>
</dbReference>
<feature type="compositionally biased region" description="Low complexity" evidence="8">
    <location>
        <begin position="200"/>
        <end position="210"/>
    </location>
</feature>
<evidence type="ECO:0000313" key="13">
    <source>
        <dbReference type="RefSeq" id="XP_025832719.1"/>
    </source>
</evidence>
<feature type="compositionally biased region" description="Basic and acidic residues" evidence="8">
    <location>
        <begin position="1337"/>
        <end position="1346"/>
    </location>
</feature>
<dbReference type="Pfam" id="PF25429">
    <property type="entry name" value="zf-POGZ"/>
    <property type="match status" value="1"/>
</dbReference>
<dbReference type="PROSITE" id="PS00028">
    <property type="entry name" value="ZINC_FINGER_C2H2_1"/>
    <property type="match status" value="2"/>
</dbReference>
<feature type="region of interest" description="Disordered" evidence="8">
    <location>
        <begin position="1143"/>
        <end position="1346"/>
    </location>
</feature>
<feature type="domain" description="C2H2-type" evidence="9">
    <location>
        <begin position="930"/>
        <end position="958"/>
    </location>
</feature>
<evidence type="ECO:0000256" key="7">
    <source>
        <dbReference type="PROSITE-ProRule" id="PRU00042"/>
    </source>
</evidence>
<keyword evidence="5" id="KW-0539">Nucleus</keyword>
<dbReference type="PROSITE" id="PS50157">
    <property type="entry name" value="ZINC_FINGER_C2H2_2"/>
    <property type="match status" value="1"/>
</dbReference>
<evidence type="ECO:0000313" key="11">
    <source>
        <dbReference type="RefSeq" id="XP_025832717.1"/>
    </source>
</evidence>
<organism evidence="10 12">
    <name type="scientific">Agrilus planipennis</name>
    <name type="common">Emerald ash borer</name>
    <name type="synonym">Agrilus marcopoli</name>
    <dbReference type="NCBI Taxonomy" id="224129"/>
    <lineage>
        <taxon>Eukaryota</taxon>
        <taxon>Metazoa</taxon>
        <taxon>Ecdysozoa</taxon>
        <taxon>Arthropoda</taxon>
        <taxon>Hexapoda</taxon>
        <taxon>Insecta</taxon>
        <taxon>Pterygota</taxon>
        <taxon>Neoptera</taxon>
        <taxon>Endopterygota</taxon>
        <taxon>Coleoptera</taxon>
        <taxon>Polyphaga</taxon>
        <taxon>Elateriformia</taxon>
        <taxon>Buprestoidea</taxon>
        <taxon>Buprestidae</taxon>
        <taxon>Agrilinae</taxon>
        <taxon>Agrilus</taxon>
    </lineage>
</organism>
<reference evidence="11 12" key="1">
    <citation type="submission" date="2025-04" db="UniProtKB">
        <authorList>
            <consortium name="RefSeq"/>
        </authorList>
    </citation>
    <scope>IDENTIFICATION</scope>
    <source>
        <tissue evidence="11 12">Entire body</tissue>
    </source>
</reference>
<keyword evidence="3 7" id="KW-0863">Zinc-finger</keyword>
<evidence type="ECO:0000259" key="9">
    <source>
        <dbReference type="PROSITE" id="PS50157"/>
    </source>
</evidence>
<evidence type="ECO:0000256" key="3">
    <source>
        <dbReference type="ARBA" id="ARBA00022771"/>
    </source>
</evidence>
<accession>A0A7F5R9R6</accession>
<dbReference type="GO" id="GO:0000981">
    <property type="term" value="F:DNA-binding transcription factor activity, RNA polymerase II-specific"/>
    <property type="evidence" value="ECO:0007669"/>
    <property type="project" value="TreeGrafter"/>
</dbReference>
<keyword evidence="4" id="KW-0862">Zinc</keyword>
<dbReference type="RefSeq" id="XP_025832719.1">
    <property type="nucleotide sequence ID" value="XM_025976934.1"/>
</dbReference>
<feature type="compositionally biased region" description="Polar residues" evidence="8">
    <location>
        <begin position="188"/>
        <end position="199"/>
    </location>
</feature>
<feature type="region of interest" description="Disordered" evidence="8">
    <location>
        <begin position="19"/>
        <end position="43"/>
    </location>
</feature>
<evidence type="ECO:0000313" key="10">
    <source>
        <dbReference type="Proteomes" id="UP000192223"/>
    </source>
</evidence>
<evidence type="ECO:0000256" key="1">
    <source>
        <dbReference type="ARBA" id="ARBA00022723"/>
    </source>
</evidence>
<dbReference type="InterPro" id="IPR050527">
    <property type="entry name" value="Snail/Krueppel_Znf"/>
</dbReference>
<evidence type="ECO:0000256" key="6">
    <source>
        <dbReference type="ARBA" id="ARBA00037948"/>
    </source>
</evidence>
<dbReference type="SMART" id="SM00355">
    <property type="entry name" value="ZnF_C2H2"/>
    <property type="match status" value="6"/>
</dbReference>
<evidence type="ECO:0000313" key="12">
    <source>
        <dbReference type="RefSeq" id="XP_025832718.1"/>
    </source>
</evidence>
<name>A0A7F5R9R6_AGRPL</name>
<dbReference type="GeneID" id="108740812"/>
<feature type="region of interest" description="Disordered" evidence="8">
    <location>
        <begin position="720"/>
        <end position="740"/>
    </location>
</feature>
<feature type="compositionally biased region" description="Acidic residues" evidence="8">
    <location>
        <begin position="1311"/>
        <end position="1323"/>
    </location>
</feature>